<dbReference type="RefSeq" id="WP_025082777.1">
    <property type="nucleotide sequence ID" value="NZ_AZEX01000002.1"/>
</dbReference>
<feature type="transmembrane region" description="Helical" evidence="1">
    <location>
        <begin position="206"/>
        <end position="231"/>
    </location>
</feature>
<reference evidence="2 3" key="1">
    <citation type="journal article" date="2015" name="Genome Announc.">
        <title>Expanding the biotechnology potential of lactobacilli through comparative genomics of 213 strains and associated genera.</title>
        <authorList>
            <person name="Sun Z."/>
            <person name="Harris H.M."/>
            <person name="McCann A."/>
            <person name="Guo C."/>
            <person name="Argimon S."/>
            <person name="Zhang W."/>
            <person name="Yang X."/>
            <person name="Jeffery I.B."/>
            <person name="Cooney J.C."/>
            <person name="Kagawa T.F."/>
            <person name="Liu W."/>
            <person name="Song Y."/>
            <person name="Salvetti E."/>
            <person name="Wrobel A."/>
            <person name="Rasinkangas P."/>
            <person name="Parkhill J."/>
            <person name="Rea M.C."/>
            <person name="O'Sullivan O."/>
            <person name="Ritari J."/>
            <person name="Douillard F.P."/>
            <person name="Paul Ross R."/>
            <person name="Yang R."/>
            <person name="Briner A.E."/>
            <person name="Felis G.E."/>
            <person name="de Vos W.M."/>
            <person name="Barrangou R."/>
            <person name="Klaenhammer T.R."/>
            <person name="Caufield P.W."/>
            <person name="Cui Y."/>
            <person name="Zhang H."/>
            <person name="O'Toole P.W."/>
        </authorList>
    </citation>
    <scope>NUCLEOTIDE SEQUENCE [LARGE SCALE GENOMIC DNA]</scope>
    <source>
        <strain evidence="2 3">DSM 14340</strain>
    </source>
</reference>
<accession>A0A0R1RYA4</accession>
<sequence length="285" mass="30659">MEPISRVQAAQTVKRPNRGLSRGLTFLIFLCVFFGVGGLILNQTVLKESFTQEQLQKPETLTTVTNEINVMLLDAAQKNGLPQSVQVKMLTESNVQTDLKTTVTNIYAGKANPLDTDQVISQMAGHLTTAIPGSGLLKSLVTTAVAAVQAPVKTYLETEIQTPYLTPLASEMKTVKMVVSIMMWVAIIMGIVLILVQFAISQHFKIVFGSLGAAFAWAGLLLWLLTAIVKYSGLIAEVAQRAGNFSQIVTNYGLGVLAVASQFSLIGLVAGAVVWLLAKLIPQRG</sequence>
<keyword evidence="1" id="KW-1133">Transmembrane helix</keyword>
<dbReference type="STRING" id="1423747.FC69_GL001178"/>
<keyword evidence="1" id="KW-0812">Transmembrane</keyword>
<dbReference type="PATRIC" id="fig|1423747.3.peg.1203"/>
<dbReference type="Proteomes" id="UP000051264">
    <property type="component" value="Unassembled WGS sequence"/>
</dbReference>
<dbReference type="AlphaFoldDB" id="A0A0R1RYA4"/>
<evidence type="ECO:0000256" key="1">
    <source>
        <dbReference type="SAM" id="Phobius"/>
    </source>
</evidence>
<evidence type="ECO:0000313" key="2">
    <source>
        <dbReference type="EMBL" id="KRL61968.1"/>
    </source>
</evidence>
<feature type="transmembrane region" description="Helical" evidence="1">
    <location>
        <begin position="252"/>
        <end position="278"/>
    </location>
</feature>
<dbReference type="OrthoDB" id="2323412at2"/>
<feature type="transmembrane region" description="Helical" evidence="1">
    <location>
        <begin position="20"/>
        <end position="41"/>
    </location>
</feature>
<dbReference type="EMBL" id="AZEX01000002">
    <property type="protein sequence ID" value="KRL61968.1"/>
    <property type="molecule type" value="Genomic_DNA"/>
</dbReference>
<organism evidence="2 3">
    <name type="scientific">Latilactobacillus fuchuensis DSM 14340 = JCM 11249</name>
    <dbReference type="NCBI Taxonomy" id="1423747"/>
    <lineage>
        <taxon>Bacteria</taxon>
        <taxon>Bacillati</taxon>
        <taxon>Bacillota</taxon>
        <taxon>Bacilli</taxon>
        <taxon>Lactobacillales</taxon>
        <taxon>Lactobacillaceae</taxon>
        <taxon>Latilactobacillus</taxon>
    </lineage>
</organism>
<evidence type="ECO:0000313" key="3">
    <source>
        <dbReference type="Proteomes" id="UP000051264"/>
    </source>
</evidence>
<comment type="caution">
    <text evidence="2">The sequence shown here is derived from an EMBL/GenBank/DDBJ whole genome shotgun (WGS) entry which is preliminary data.</text>
</comment>
<gene>
    <name evidence="2" type="ORF">FC69_GL001178</name>
</gene>
<name>A0A0R1RYA4_9LACO</name>
<keyword evidence="1" id="KW-0472">Membrane</keyword>
<dbReference type="eggNOG" id="ENOG50303NB">
    <property type="taxonomic scope" value="Bacteria"/>
</dbReference>
<feature type="transmembrane region" description="Helical" evidence="1">
    <location>
        <begin position="178"/>
        <end position="200"/>
    </location>
</feature>
<proteinExistence type="predicted"/>
<protein>
    <submittedName>
        <fullName evidence="2">Uncharacterized protein</fullName>
    </submittedName>
</protein>